<dbReference type="PROSITE" id="PS50937">
    <property type="entry name" value="HTH_MERR_2"/>
    <property type="match status" value="1"/>
</dbReference>
<evidence type="ECO:0000256" key="5">
    <source>
        <dbReference type="SAM" id="Coils"/>
    </source>
</evidence>
<feature type="coiled-coil region" evidence="5">
    <location>
        <begin position="80"/>
        <end position="110"/>
    </location>
</feature>
<keyword evidence="9" id="KW-1185">Reference proteome</keyword>
<protein>
    <submittedName>
        <fullName evidence="8">Transcriptional regulator, MerR family</fullName>
    </submittedName>
</protein>
<evidence type="ECO:0000256" key="6">
    <source>
        <dbReference type="SAM" id="MobiDB-lite"/>
    </source>
</evidence>
<evidence type="ECO:0000313" key="9">
    <source>
        <dbReference type="Proteomes" id="UP000000844"/>
    </source>
</evidence>
<dbReference type="GO" id="GO:0003677">
    <property type="term" value="F:DNA binding"/>
    <property type="evidence" value="ECO:0007669"/>
    <property type="project" value="UniProtKB-KW"/>
</dbReference>
<dbReference type="KEGG" id="sna:Snas_5373"/>
<reference evidence="8 9" key="1">
    <citation type="journal article" date="2009" name="Stand. Genomic Sci.">
        <title>Complete genome sequence of Stackebrandtia nassauensis type strain (LLR-40K-21).</title>
        <authorList>
            <person name="Munk C."/>
            <person name="Lapidus A."/>
            <person name="Copeland A."/>
            <person name="Jando M."/>
            <person name="Mayilraj S."/>
            <person name="Glavina Del Rio T."/>
            <person name="Nolan M."/>
            <person name="Chen F."/>
            <person name="Lucas S."/>
            <person name="Tice H."/>
            <person name="Cheng J.F."/>
            <person name="Han C."/>
            <person name="Detter J.C."/>
            <person name="Bruce D."/>
            <person name="Goodwin L."/>
            <person name="Chain P."/>
            <person name="Pitluck S."/>
            <person name="Goker M."/>
            <person name="Ovchinikova G."/>
            <person name="Pati A."/>
            <person name="Ivanova N."/>
            <person name="Mavromatis K."/>
            <person name="Chen A."/>
            <person name="Palaniappan K."/>
            <person name="Land M."/>
            <person name="Hauser L."/>
            <person name="Chang Y.J."/>
            <person name="Jeffries C.D."/>
            <person name="Bristow J."/>
            <person name="Eisen J.A."/>
            <person name="Markowitz V."/>
            <person name="Hugenholtz P."/>
            <person name="Kyrpides N.C."/>
            <person name="Klenk H.P."/>
        </authorList>
    </citation>
    <scope>NUCLEOTIDE SEQUENCE [LARGE SCALE GENOMIC DNA]</scope>
    <source>
        <strain evidence="9">DSM 44728 / CIP 108903 / NRRL B-16338 / NBRC 102104 / LLR-40K-21</strain>
    </source>
</reference>
<dbReference type="AlphaFoldDB" id="D3PUY1"/>
<dbReference type="InterPro" id="IPR009061">
    <property type="entry name" value="DNA-bd_dom_put_sf"/>
</dbReference>
<dbReference type="RefSeq" id="WP_013020576.1">
    <property type="nucleotide sequence ID" value="NC_013947.1"/>
</dbReference>
<evidence type="ECO:0000256" key="3">
    <source>
        <dbReference type="ARBA" id="ARBA00023125"/>
    </source>
</evidence>
<proteinExistence type="predicted"/>
<dbReference type="PANTHER" id="PTHR30204">
    <property type="entry name" value="REDOX-CYCLING DRUG-SENSING TRANSCRIPTIONAL ACTIVATOR SOXR"/>
    <property type="match status" value="1"/>
</dbReference>
<accession>D3PUY1</accession>
<dbReference type="STRING" id="446470.Snas_5373"/>
<dbReference type="Pfam" id="PF13411">
    <property type="entry name" value="MerR_1"/>
    <property type="match status" value="1"/>
</dbReference>
<keyword evidence="3" id="KW-0238">DNA-binding</keyword>
<dbReference type="PRINTS" id="PR00040">
    <property type="entry name" value="HTHMERR"/>
</dbReference>
<feature type="domain" description="HTH merR-type" evidence="7">
    <location>
        <begin position="1"/>
        <end position="69"/>
    </location>
</feature>
<keyword evidence="5" id="KW-0175">Coiled coil</keyword>
<keyword evidence="2" id="KW-0805">Transcription regulation</keyword>
<evidence type="ECO:0000313" key="8">
    <source>
        <dbReference type="EMBL" id="ADD45005.1"/>
    </source>
</evidence>
<dbReference type="GO" id="GO:0003700">
    <property type="term" value="F:DNA-binding transcription factor activity"/>
    <property type="evidence" value="ECO:0007669"/>
    <property type="project" value="InterPro"/>
</dbReference>
<dbReference type="SUPFAM" id="SSF46955">
    <property type="entry name" value="Putative DNA-binding domain"/>
    <property type="match status" value="1"/>
</dbReference>
<gene>
    <name evidence="8" type="ordered locus">Snas_5373</name>
</gene>
<evidence type="ECO:0000256" key="4">
    <source>
        <dbReference type="ARBA" id="ARBA00023163"/>
    </source>
</evidence>
<dbReference type="Proteomes" id="UP000000844">
    <property type="component" value="Chromosome"/>
</dbReference>
<sequence>MTVGQLSRRTGVSIKNLRHYTDVGLINSLGRSSTNYRLYNDEALWCVRWIETLRGLGLTIAEISQITELGDNQWFGPWLAERLHESRARLEARIAELNRVRERIDAFEAAHSRELSGDSESLWANGPADETELSENRPKFSAVSA</sequence>
<dbReference type="OrthoDB" id="5242095at2"/>
<dbReference type="PANTHER" id="PTHR30204:SF69">
    <property type="entry name" value="MERR-FAMILY TRANSCRIPTIONAL REGULATOR"/>
    <property type="match status" value="1"/>
</dbReference>
<dbReference type="Gene3D" id="1.10.1660.10">
    <property type="match status" value="1"/>
</dbReference>
<keyword evidence="1" id="KW-0678">Repressor</keyword>
<dbReference type="InterPro" id="IPR047057">
    <property type="entry name" value="MerR_fam"/>
</dbReference>
<dbReference type="SMART" id="SM00422">
    <property type="entry name" value="HTH_MERR"/>
    <property type="match status" value="1"/>
</dbReference>
<dbReference type="InterPro" id="IPR000551">
    <property type="entry name" value="MerR-type_HTH_dom"/>
</dbReference>
<dbReference type="EMBL" id="CP001778">
    <property type="protein sequence ID" value="ADD45005.1"/>
    <property type="molecule type" value="Genomic_DNA"/>
</dbReference>
<name>D3PUY1_STANL</name>
<dbReference type="HOGENOM" id="CLU_060077_4_3_11"/>
<evidence type="ECO:0000256" key="1">
    <source>
        <dbReference type="ARBA" id="ARBA00022491"/>
    </source>
</evidence>
<evidence type="ECO:0000259" key="7">
    <source>
        <dbReference type="PROSITE" id="PS50937"/>
    </source>
</evidence>
<keyword evidence="4" id="KW-0804">Transcription</keyword>
<organism evidence="8 9">
    <name type="scientific">Stackebrandtia nassauensis (strain DSM 44728 / CIP 108903 / NRRL B-16338 / NBRC 102104 / LLR-40K-21)</name>
    <dbReference type="NCBI Taxonomy" id="446470"/>
    <lineage>
        <taxon>Bacteria</taxon>
        <taxon>Bacillati</taxon>
        <taxon>Actinomycetota</taxon>
        <taxon>Actinomycetes</taxon>
        <taxon>Glycomycetales</taxon>
        <taxon>Glycomycetaceae</taxon>
        <taxon>Stackebrandtia</taxon>
    </lineage>
</organism>
<evidence type="ECO:0000256" key="2">
    <source>
        <dbReference type="ARBA" id="ARBA00023015"/>
    </source>
</evidence>
<feature type="region of interest" description="Disordered" evidence="6">
    <location>
        <begin position="111"/>
        <end position="145"/>
    </location>
</feature>
<dbReference type="eggNOG" id="COG0789">
    <property type="taxonomic scope" value="Bacteria"/>
</dbReference>